<gene>
    <name evidence="7" type="ORF">ZYGR_0AI06770</name>
</gene>
<dbReference type="GO" id="GO:0006357">
    <property type="term" value="P:regulation of transcription by RNA polymerase II"/>
    <property type="evidence" value="ECO:0007669"/>
    <property type="project" value="TreeGrafter"/>
</dbReference>
<feature type="domain" description="Anaphase-promoting complex subunit 4-like WD40" evidence="6">
    <location>
        <begin position="197"/>
        <end position="254"/>
    </location>
</feature>
<name>A0A1Q3AD16_ZYGRO</name>
<dbReference type="InterPro" id="IPR015943">
    <property type="entry name" value="WD40/YVTN_repeat-like_dom_sf"/>
</dbReference>
<reference evidence="7 8" key="1">
    <citation type="submission" date="2016-08" db="EMBL/GenBank/DDBJ databases">
        <title>Draft genome sequence of allopolyploid Zygosaccharomyces rouxii.</title>
        <authorList>
            <person name="Watanabe J."/>
            <person name="Uehara K."/>
            <person name="Mogi Y."/>
            <person name="Tsukioka Y."/>
        </authorList>
    </citation>
    <scope>NUCLEOTIDE SEQUENCE [LARGE SCALE GENOMIC DNA]</scope>
    <source>
        <strain evidence="7 8">NBRC 110957</strain>
    </source>
</reference>
<sequence length="504" mass="56453">MSMTSEELNYLIWRYFQESGNAVSALALQDETKVLEFDNKYKHLIPIGTLVNLVQKGILYTESELLVGHDGSIRKEDADRYAKDFNLVQALQVDGEKFPEIQAKGRFALEHEDEWYDEQEQSQQQQDEAQTSDGFIKTLKEFLRLDEIISCKWNPIHEEILACGGRDSVVTVLTIDISNQNIKSKIELRHPFAPSSSAGKTTNEITCLAWSPRGDEIVTGVENGELRLWNAEGKLQNIFNFHRCPIVAIKWNENATHFITTDVENVTILWNAITGTALQHFELRDQPSTTESLGVDVEWIEDDKFVIPGSQGSLVVYQMDENKPIGKLLGHRGAISVLEFNSHNRMLLSASDDHTLRIWRGGSCNSSNSFYGHSQSIIAASWIDEDNIISASMDGSVRVWSHNDNALLAVSMADGVPIFAAGLSADRTKYAVGFMDGQLTVYDISQLMSRLRLFNSSRTPITIPTFGIFQNVKDANCVYDISWSHDSDKISVAYSKEGGSIISL</sequence>
<evidence type="ECO:0000256" key="4">
    <source>
        <dbReference type="ARBA" id="ARBA00023242"/>
    </source>
</evidence>
<dbReference type="AlphaFoldDB" id="A0A1Q3AD16"/>
<dbReference type="Gene3D" id="1.20.960.30">
    <property type="match status" value="1"/>
</dbReference>
<dbReference type="PANTHER" id="PTHR22846:SF2">
    <property type="entry name" value="F-BOX-LIKE_WD REPEAT-CONTAINING PROTEIN EBI"/>
    <property type="match status" value="1"/>
</dbReference>
<evidence type="ECO:0000256" key="2">
    <source>
        <dbReference type="ARBA" id="ARBA00022574"/>
    </source>
</evidence>
<dbReference type="InterPro" id="IPR001680">
    <property type="entry name" value="WD40_rpt"/>
</dbReference>
<evidence type="ECO:0000259" key="6">
    <source>
        <dbReference type="Pfam" id="PF12894"/>
    </source>
</evidence>
<dbReference type="PANTHER" id="PTHR22846">
    <property type="entry name" value="WD40 REPEAT PROTEIN"/>
    <property type="match status" value="1"/>
</dbReference>
<dbReference type="Pfam" id="PF08513">
    <property type="entry name" value="LisH"/>
    <property type="match status" value="1"/>
</dbReference>
<organism evidence="7 8">
    <name type="scientific">Zygosaccharomyces rouxii</name>
    <dbReference type="NCBI Taxonomy" id="4956"/>
    <lineage>
        <taxon>Eukaryota</taxon>
        <taxon>Fungi</taxon>
        <taxon>Dikarya</taxon>
        <taxon>Ascomycota</taxon>
        <taxon>Saccharomycotina</taxon>
        <taxon>Saccharomycetes</taxon>
        <taxon>Saccharomycetales</taxon>
        <taxon>Saccharomycetaceae</taxon>
        <taxon>Zygosaccharomyces</taxon>
    </lineage>
</organism>
<evidence type="ECO:0000256" key="5">
    <source>
        <dbReference type="PROSITE-ProRule" id="PRU00221"/>
    </source>
</evidence>
<dbReference type="EMBL" id="BDGX01000035">
    <property type="protein sequence ID" value="GAV53393.1"/>
    <property type="molecule type" value="Genomic_DNA"/>
</dbReference>
<dbReference type="Pfam" id="PF12894">
    <property type="entry name" value="ANAPC4_WD40"/>
    <property type="match status" value="1"/>
</dbReference>
<dbReference type="Pfam" id="PF00400">
    <property type="entry name" value="WD40"/>
    <property type="match status" value="2"/>
</dbReference>
<dbReference type="PROSITE" id="PS50896">
    <property type="entry name" value="LISH"/>
    <property type="match status" value="1"/>
</dbReference>
<comment type="caution">
    <text evidence="7">The sequence shown here is derived from an EMBL/GenBank/DDBJ whole genome shotgun (WGS) entry which is preliminary data.</text>
</comment>
<evidence type="ECO:0000313" key="7">
    <source>
        <dbReference type="EMBL" id="GAV53393.1"/>
    </source>
</evidence>
<evidence type="ECO:0000313" key="8">
    <source>
        <dbReference type="Proteomes" id="UP000187013"/>
    </source>
</evidence>
<dbReference type="GO" id="GO:0003714">
    <property type="term" value="F:transcription corepressor activity"/>
    <property type="evidence" value="ECO:0007669"/>
    <property type="project" value="InterPro"/>
</dbReference>
<dbReference type="SMART" id="SM00320">
    <property type="entry name" value="WD40"/>
    <property type="match status" value="6"/>
</dbReference>
<protein>
    <recommendedName>
        <fullName evidence="6">Anaphase-promoting complex subunit 4-like WD40 domain-containing protein</fullName>
    </recommendedName>
</protein>
<feature type="repeat" description="WD" evidence="5">
    <location>
        <begin position="370"/>
        <end position="410"/>
    </location>
</feature>
<evidence type="ECO:0000256" key="3">
    <source>
        <dbReference type="ARBA" id="ARBA00022737"/>
    </source>
</evidence>
<dbReference type="InterPro" id="IPR036322">
    <property type="entry name" value="WD40_repeat_dom_sf"/>
</dbReference>
<accession>A0A1Q3AD16</accession>
<dbReference type="Gene3D" id="2.130.10.10">
    <property type="entry name" value="YVTN repeat-like/Quinoprotein amine dehydrogenase"/>
    <property type="match status" value="1"/>
</dbReference>
<feature type="repeat" description="WD" evidence="5">
    <location>
        <begin position="198"/>
        <end position="230"/>
    </location>
</feature>
<feature type="repeat" description="WD" evidence="5">
    <location>
        <begin position="328"/>
        <end position="359"/>
    </location>
</feature>
<dbReference type="GO" id="GO:0034967">
    <property type="term" value="C:Set3 complex"/>
    <property type="evidence" value="ECO:0007669"/>
    <property type="project" value="TreeGrafter"/>
</dbReference>
<dbReference type="Proteomes" id="UP000187013">
    <property type="component" value="Unassembled WGS sequence"/>
</dbReference>
<dbReference type="PROSITE" id="PS50082">
    <property type="entry name" value="WD_REPEATS_2"/>
    <property type="match status" value="3"/>
</dbReference>
<evidence type="ECO:0000256" key="1">
    <source>
        <dbReference type="ARBA" id="ARBA00004123"/>
    </source>
</evidence>
<dbReference type="PROSITE" id="PS50294">
    <property type="entry name" value="WD_REPEATS_REGION"/>
    <property type="match status" value="3"/>
</dbReference>
<proteinExistence type="predicted"/>
<dbReference type="InterPro" id="IPR045183">
    <property type="entry name" value="Ebi-like"/>
</dbReference>
<keyword evidence="4" id="KW-0539">Nucleus</keyword>
<dbReference type="InterPro" id="IPR006594">
    <property type="entry name" value="LisH"/>
</dbReference>
<dbReference type="InterPro" id="IPR024977">
    <property type="entry name" value="Apc4-like_WD40_dom"/>
</dbReference>
<dbReference type="SUPFAM" id="SSF50978">
    <property type="entry name" value="WD40 repeat-like"/>
    <property type="match status" value="1"/>
</dbReference>
<keyword evidence="3" id="KW-0677">Repeat</keyword>
<keyword evidence="2 5" id="KW-0853">WD repeat</keyword>
<comment type="subcellular location">
    <subcellularLocation>
        <location evidence="1">Nucleus</location>
    </subcellularLocation>
</comment>
<dbReference type="OrthoDB" id="1367865at2759"/>